<dbReference type="InterPro" id="IPR050580">
    <property type="entry name" value="2H_phosphoesterase_YjcG-like"/>
</dbReference>
<dbReference type="SUPFAM" id="SSF55144">
    <property type="entry name" value="LigT-like"/>
    <property type="match status" value="1"/>
</dbReference>
<accession>A0A1F6PA50</accession>
<reference evidence="1 2" key="1">
    <citation type="journal article" date="2016" name="Nat. Commun.">
        <title>Thousands of microbial genomes shed light on interconnected biogeochemical processes in an aquifer system.</title>
        <authorList>
            <person name="Anantharaman K."/>
            <person name="Brown C.T."/>
            <person name="Hug L.A."/>
            <person name="Sharon I."/>
            <person name="Castelle C.J."/>
            <person name="Probst A.J."/>
            <person name="Thomas B.C."/>
            <person name="Singh A."/>
            <person name="Wilkins M.J."/>
            <person name="Karaoz U."/>
            <person name="Brodie E.L."/>
            <person name="Williams K.H."/>
            <person name="Hubbard S.S."/>
            <person name="Banfield J.F."/>
        </authorList>
    </citation>
    <scope>NUCLEOTIDE SEQUENCE [LARGE SCALE GENOMIC DNA]</scope>
</reference>
<evidence type="ECO:0008006" key="3">
    <source>
        <dbReference type="Google" id="ProtNLM"/>
    </source>
</evidence>
<dbReference type="Proteomes" id="UP000176634">
    <property type="component" value="Unassembled WGS sequence"/>
</dbReference>
<dbReference type="Pfam" id="PF13563">
    <property type="entry name" value="2_5_RNA_ligase2"/>
    <property type="match status" value="1"/>
</dbReference>
<dbReference type="EMBL" id="MFRA01000005">
    <property type="protein sequence ID" value="OGH92833.1"/>
    <property type="molecule type" value="Genomic_DNA"/>
</dbReference>
<gene>
    <name evidence="1" type="ORF">A2563_04160</name>
</gene>
<dbReference type="AlphaFoldDB" id="A0A1F6PA50"/>
<dbReference type="Gene3D" id="3.90.1140.10">
    <property type="entry name" value="Cyclic phosphodiesterase"/>
    <property type="match status" value="1"/>
</dbReference>
<evidence type="ECO:0000313" key="2">
    <source>
        <dbReference type="Proteomes" id="UP000176634"/>
    </source>
</evidence>
<name>A0A1F6PA50_9BACT</name>
<dbReference type="PANTHER" id="PTHR40037:SF1">
    <property type="entry name" value="PHOSPHOESTERASE SAOUHSC_00951-RELATED"/>
    <property type="match status" value="1"/>
</dbReference>
<proteinExistence type="predicted"/>
<comment type="caution">
    <text evidence="1">The sequence shown here is derived from an EMBL/GenBank/DDBJ whole genome shotgun (WGS) entry which is preliminary data.</text>
</comment>
<dbReference type="PANTHER" id="PTHR40037">
    <property type="entry name" value="PHOSPHOESTERASE YJCG-RELATED"/>
    <property type="match status" value="1"/>
</dbReference>
<protein>
    <recommendedName>
        <fullName evidence="3">2'-5' RNA ligase</fullName>
    </recommendedName>
</protein>
<dbReference type="InterPro" id="IPR009097">
    <property type="entry name" value="Cyclic_Pdiesterase"/>
</dbReference>
<evidence type="ECO:0000313" key="1">
    <source>
        <dbReference type="EMBL" id="OGH92833.1"/>
    </source>
</evidence>
<organism evidence="1 2">
    <name type="scientific">Candidatus Magasanikbacteria bacterium RIFOXYD1_FULL_40_23</name>
    <dbReference type="NCBI Taxonomy" id="1798705"/>
    <lineage>
        <taxon>Bacteria</taxon>
        <taxon>Candidatus Magasanikiibacteriota</taxon>
    </lineage>
</organism>
<sequence>MQFFIGITPPETISEKIISFQRNFLNNDVPNLVEPHITVKSTGGLTEDKLWLPKIESAINGFSKFQISFEGVGNFDENVIFLKPAFSQELINLHKTLFSAVGPYYKDPAKKYFENNEYHPHLTLGAIKWGLTKEDTLEMVEKARRELKNLPAFEVNSIRIYQKNDGAKSWHKVMDIKFGTN</sequence>